<keyword evidence="1" id="KW-1133">Transmembrane helix</keyword>
<organism evidence="2 3">
    <name type="scientific">Lysinibacillus xylanilyticus</name>
    <dbReference type="NCBI Taxonomy" id="582475"/>
    <lineage>
        <taxon>Bacteria</taxon>
        <taxon>Bacillati</taxon>
        <taxon>Bacillota</taxon>
        <taxon>Bacilli</taxon>
        <taxon>Bacillales</taxon>
        <taxon>Bacillaceae</taxon>
        <taxon>Lysinibacillus</taxon>
    </lineage>
</organism>
<protein>
    <submittedName>
        <fullName evidence="2">Uncharacterized protein</fullName>
    </submittedName>
</protein>
<dbReference type="Proteomes" id="UP000232101">
    <property type="component" value="Unassembled WGS sequence"/>
</dbReference>
<feature type="transmembrane region" description="Helical" evidence="1">
    <location>
        <begin position="16"/>
        <end position="39"/>
    </location>
</feature>
<evidence type="ECO:0000256" key="1">
    <source>
        <dbReference type="SAM" id="Phobius"/>
    </source>
</evidence>
<dbReference type="EMBL" id="PHQY01000322">
    <property type="protein sequence ID" value="PJO44948.1"/>
    <property type="molecule type" value="Genomic_DNA"/>
</dbReference>
<name>A0A2M9QA47_9BACI</name>
<accession>A0A2M9QA47</accession>
<proteinExistence type="predicted"/>
<keyword evidence="1" id="KW-0812">Transmembrane</keyword>
<sequence length="164" mass="18395">MLDHIDATEPLLIGVYYIQLIFIFICGVGFLFGIFMFIYAFKNPHKRRLAYVLTVFMPLGLLLVIHGPVVILYYVFKQPATPDAELGLRLFVPTLEIAGANIYEGIVRVTQPLLVTVFIIGVVVLHHASRIPGRKRIGYGIFLGVPLLWCLMKVGPDIIKILTS</sequence>
<feature type="transmembrane region" description="Helical" evidence="1">
    <location>
        <begin position="51"/>
        <end position="76"/>
    </location>
</feature>
<evidence type="ECO:0000313" key="2">
    <source>
        <dbReference type="EMBL" id="PJO44948.1"/>
    </source>
</evidence>
<feature type="transmembrane region" description="Helical" evidence="1">
    <location>
        <begin position="105"/>
        <end position="125"/>
    </location>
</feature>
<feature type="transmembrane region" description="Helical" evidence="1">
    <location>
        <begin position="137"/>
        <end position="155"/>
    </location>
</feature>
<comment type="caution">
    <text evidence="2">The sequence shown here is derived from an EMBL/GenBank/DDBJ whole genome shotgun (WGS) entry which is preliminary data.</text>
</comment>
<evidence type="ECO:0000313" key="3">
    <source>
        <dbReference type="Proteomes" id="UP000232101"/>
    </source>
</evidence>
<gene>
    <name evidence="2" type="ORF">CWD94_04490</name>
</gene>
<reference evidence="2 3" key="1">
    <citation type="submission" date="2017-11" db="EMBL/GenBank/DDBJ databases">
        <title>Bacterial isolate from king chilli rhizosphere.</title>
        <authorList>
            <person name="Takhelmayum P."/>
            <person name="Sarangthem I."/>
        </authorList>
    </citation>
    <scope>NUCLEOTIDE SEQUENCE [LARGE SCALE GENOMIC DNA]</scope>
    <source>
        <strain evidence="3">t26</strain>
    </source>
</reference>
<dbReference type="RefSeq" id="WP_100542237.1">
    <property type="nucleotide sequence ID" value="NZ_PHQY01000322.1"/>
</dbReference>
<keyword evidence="1" id="KW-0472">Membrane</keyword>
<dbReference type="AlphaFoldDB" id="A0A2M9QA47"/>